<dbReference type="PROSITE" id="PS50054">
    <property type="entry name" value="TYR_PHOSPHATASE_DUAL"/>
    <property type="match status" value="1"/>
</dbReference>
<comment type="similarity">
    <text evidence="1">Belongs to the protein-tyrosine phosphatase family. Non-receptor class dual specificity subfamily.</text>
</comment>
<dbReference type="InterPro" id="IPR000340">
    <property type="entry name" value="Dual-sp_phosphatase_cat-dom"/>
</dbReference>
<dbReference type="PROSITE" id="PS50056">
    <property type="entry name" value="TYR_PHOSPHATASE_2"/>
    <property type="match status" value="1"/>
</dbReference>
<dbReference type="SMART" id="SM00404">
    <property type="entry name" value="PTPc_motif"/>
    <property type="match status" value="1"/>
</dbReference>
<keyword evidence="8" id="KW-1185">Reference proteome</keyword>
<feature type="domain" description="Tyrosine-protein phosphatase" evidence="5">
    <location>
        <begin position="5"/>
        <end position="148"/>
    </location>
</feature>
<proteinExistence type="inferred from homology"/>
<organism evidence="7 8">
    <name type="scientific">Dunaliella salina</name>
    <name type="common">Green alga</name>
    <name type="synonym">Protococcus salinus</name>
    <dbReference type="NCBI Taxonomy" id="3046"/>
    <lineage>
        <taxon>Eukaryota</taxon>
        <taxon>Viridiplantae</taxon>
        <taxon>Chlorophyta</taxon>
        <taxon>core chlorophytes</taxon>
        <taxon>Chlorophyceae</taxon>
        <taxon>CS clade</taxon>
        <taxon>Chlamydomonadales</taxon>
        <taxon>Dunaliellaceae</taxon>
        <taxon>Dunaliella</taxon>
    </lineage>
</organism>
<dbReference type="EC" id="3.1.3.48" evidence="2"/>
<evidence type="ECO:0000256" key="1">
    <source>
        <dbReference type="ARBA" id="ARBA00008601"/>
    </source>
</evidence>
<evidence type="ECO:0000256" key="4">
    <source>
        <dbReference type="ARBA" id="ARBA00022912"/>
    </source>
</evidence>
<evidence type="ECO:0000259" key="5">
    <source>
        <dbReference type="PROSITE" id="PS50054"/>
    </source>
</evidence>
<keyword evidence="3" id="KW-0378">Hydrolase</keyword>
<evidence type="ECO:0000313" key="8">
    <source>
        <dbReference type="Proteomes" id="UP000815325"/>
    </source>
</evidence>
<feature type="non-terminal residue" evidence="7">
    <location>
        <position position="169"/>
    </location>
</feature>
<comment type="caution">
    <text evidence="7">The sequence shown here is derived from an EMBL/GenBank/DDBJ whole genome shotgun (WGS) entry which is preliminary data.</text>
</comment>
<dbReference type="InterPro" id="IPR003595">
    <property type="entry name" value="Tyr_Pase_cat"/>
</dbReference>
<dbReference type="SUPFAM" id="SSF52799">
    <property type="entry name" value="(Phosphotyrosine protein) phosphatases II"/>
    <property type="match status" value="1"/>
</dbReference>
<gene>
    <name evidence="7" type="ORF">DUNSADRAFT_1595</name>
</gene>
<dbReference type="InterPro" id="IPR000387">
    <property type="entry name" value="Tyr_Pase_dom"/>
</dbReference>
<accession>A0ABQ7H8I2</accession>
<evidence type="ECO:0000313" key="7">
    <source>
        <dbReference type="EMBL" id="KAF5843168.1"/>
    </source>
</evidence>
<dbReference type="EMBL" id="MU069447">
    <property type="protein sequence ID" value="KAF5843168.1"/>
    <property type="molecule type" value="Genomic_DNA"/>
</dbReference>
<dbReference type="SMART" id="SM00195">
    <property type="entry name" value="DSPc"/>
    <property type="match status" value="1"/>
</dbReference>
<dbReference type="PANTHER" id="PTHR10159">
    <property type="entry name" value="DUAL SPECIFICITY PROTEIN PHOSPHATASE"/>
    <property type="match status" value="1"/>
</dbReference>
<dbReference type="PANTHER" id="PTHR10159:SF511">
    <property type="entry name" value="DUAL SPECIFICITY PROTEIN PHOSPHATASE 1"/>
    <property type="match status" value="1"/>
</dbReference>
<dbReference type="CDD" id="cd14498">
    <property type="entry name" value="DSP"/>
    <property type="match status" value="1"/>
</dbReference>
<protein>
    <recommendedName>
        <fullName evidence="2">protein-tyrosine-phosphatase</fullName>
        <ecNumber evidence="2">3.1.3.48</ecNumber>
    </recommendedName>
</protein>
<evidence type="ECO:0000256" key="3">
    <source>
        <dbReference type="ARBA" id="ARBA00022801"/>
    </source>
</evidence>
<dbReference type="Proteomes" id="UP000815325">
    <property type="component" value="Unassembled WGS sequence"/>
</dbReference>
<reference evidence="7" key="1">
    <citation type="submission" date="2017-08" db="EMBL/GenBank/DDBJ databases">
        <authorList>
            <person name="Polle J.E."/>
            <person name="Barry K."/>
            <person name="Cushman J."/>
            <person name="Schmutz J."/>
            <person name="Tran D."/>
            <person name="Hathwaick L.T."/>
            <person name="Yim W.C."/>
            <person name="Jenkins J."/>
            <person name="Mckie-Krisberg Z.M."/>
            <person name="Prochnik S."/>
            <person name="Lindquist E."/>
            <person name="Dockter R.B."/>
            <person name="Adam C."/>
            <person name="Molina H."/>
            <person name="Bunkerborg J."/>
            <person name="Jin E."/>
            <person name="Buchheim M."/>
            <person name="Magnuson J."/>
        </authorList>
    </citation>
    <scope>NUCLEOTIDE SEQUENCE</scope>
    <source>
        <strain evidence="7">CCAP 19/18</strain>
    </source>
</reference>
<dbReference type="InterPro" id="IPR020422">
    <property type="entry name" value="TYR_PHOSPHATASE_DUAL_dom"/>
</dbReference>
<evidence type="ECO:0000259" key="6">
    <source>
        <dbReference type="PROSITE" id="PS50056"/>
    </source>
</evidence>
<evidence type="ECO:0000256" key="2">
    <source>
        <dbReference type="ARBA" id="ARBA00013064"/>
    </source>
</evidence>
<name>A0ABQ7H8I2_DUNSA</name>
<keyword evidence="4" id="KW-0904">Protein phosphatase</keyword>
<sequence length="169" mass="18441">MEDGSVCEVVSGLFLGSLNGLQHAKALGIRYIVSVLDGRATALCNTSAFGVHYIDIPDLPSSNILEALPGAIKFIHKALTESPDGSRVYVHCMAGVSRSVTIVAAYLMHTQGCNVEQAIQHIRRVRRSANPNDGFREQLHYWSSGLSGALDYLEHNSKHHTAYTAFFRG</sequence>
<dbReference type="Pfam" id="PF00782">
    <property type="entry name" value="DSPc"/>
    <property type="match status" value="1"/>
</dbReference>
<feature type="domain" description="Tyrosine specific protein phosphatases" evidence="6">
    <location>
        <begin position="69"/>
        <end position="126"/>
    </location>
</feature>
<dbReference type="Gene3D" id="3.90.190.10">
    <property type="entry name" value="Protein tyrosine phosphatase superfamily"/>
    <property type="match status" value="1"/>
</dbReference>
<dbReference type="InterPro" id="IPR029021">
    <property type="entry name" value="Prot-tyrosine_phosphatase-like"/>
</dbReference>